<proteinExistence type="predicted"/>
<sequence length="85" mass="9961">MRTVEQLLALENPDAFTWEQRCEIVEEADKHIDQMQGSITQMHPQCQAYASLRPQLESLQRKRQIFRLWASTTRKFGEVGLKRSA</sequence>
<gene>
    <name evidence="1" type="ORF">BLX24_22815</name>
</gene>
<organism evidence="1 2">
    <name type="scientific">Arsenicibacter rosenii</name>
    <dbReference type="NCBI Taxonomy" id="1750698"/>
    <lineage>
        <taxon>Bacteria</taxon>
        <taxon>Pseudomonadati</taxon>
        <taxon>Bacteroidota</taxon>
        <taxon>Cytophagia</taxon>
        <taxon>Cytophagales</taxon>
        <taxon>Spirosomataceae</taxon>
        <taxon>Arsenicibacter</taxon>
    </lineage>
</organism>
<evidence type="ECO:0000313" key="1">
    <source>
        <dbReference type="EMBL" id="OIN56810.1"/>
    </source>
</evidence>
<dbReference type="AlphaFoldDB" id="A0A1S2VEG3"/>
<dbReference type="EMBL" id="MORL01000018">
    <property type="protein sequence ID" value="OIN56810.1"/>
    <property type="molecule type" value="Genomic_DNA"/>
</dbReference>
<accession>A0A1S2VEG3</accession>
<dbReference type="Proteomes" id="UP000181790">
    <property type="component" value="Unassembled WGS sequence"/>
</dbReference>
<name>A0A1S2VEG3_9BACT</name>
<evidence type="ECO:0000313" key="2">
    <source>
        <dbReference type="Proteomes" id="UP000181790"/>
    </source>
</evidence>
<protein>
    <submittedName>
        <fullName evidence="1">Uncharacterized protein</fullName>
    </submittedName>
</protein>
<keyword evidence="2" id="KW-1185">Reference proteome</keyword>
<comment type="caution">
    <text evidence="1">The sequence shown here is derived from an EMBL/GenBank/DDBJ whole genome shotgun (WGS) entry which is preliminary data.</text>
</comment>
<dbReference type="RefSeq" id="WP_071505536.1">
    <property type="nucleotide sequence ID" value="NZ_MORL01000018.1"/>
</dbReference>
<reference evidence="1 2" key="1">
    <citation type="submission" date="2016-10" db="EMBL/GenBank/DDBJ databases">
        <title>Arsenicibacter rosenii gen. nov., sp. nov., an efficient arsenic-methylating bacterium isolated from an arsenic-contaminated paddy soil.</title>
        <authorList>
            <person name="Huang K."/>
        </authorList>
    </citation>
    <scope>NUCLEOTIDE SEQUENCE [LARGE SCALE GENOMIC DNA]</scope>
    <source>
        <strain evidence="1 2">SM-1</strain>
    </source>
</reference>